<feature type="transmembrane region" description="Helical" evidence="1">
    <location>
        <begin position="160"/>
        <end position="177"/>
    </location>
</feature>
<feature type="transmembrane region" description="Helical" evidence="1">
    <location>
        <begin position="28"/>
        <end position="48"/>
    </location>
</feature>
<reference evidence="2" key="1">
    <citation type="submission" date="2022-09" db="EMBL/GenBank/DDBJ databases">
        <title>Novosphingobium sp. Nov., a polycyclic aromatic hydrocarbon-degrading bacterium isolated form mangrove sediments in HongKong.</title>
        <authorList>
            <person name="Hu Z."/>
        </authorList>
    </citation>
    <scope>NUCLEOTIDE SEQUENCE</scope>
    <source>
        <strain evidence="2">HK4-1</strain>
    </source>
</reference>
<name>A0ABT2I0R8_9SPHN</name>
<dbReference type="RefSeq" id="WP_260043528.1">
    <property type="nucleotide sequence ID" value="NZ_JANZXA010000001.1"/>
</dbReference>
<gene>
    <name evidence="2" type="ORF">NZK81_02425</name>
</gene>
<accession>A0ABT2I0R8</accession>
<organism evidence="2 3">
    <name type="scientific">Novosphingobium mangrovi</name>
    <name type="common">ex Huang et al. 2023</name>
    <dbReference type="NCBI Taxonomy" id="2976432"/>
    <lineage>
        <taxon>Bacteria</taxon>
        <taxon>Pseudomonadati</taxon>
        <taxon>Pseudomonadota</taxon>
        <taxon>Alphaproteobacteria</taxon>
        <taxon>Sphingomonadales</taxon>
        <taxon>Sphingomonadaceae</taxon>
        <taxon>Novosphingobium</taxon>
    </lineage>
</organism>
<feature type="transmembrane region" description="Helical" evidence="1">
    <location>
        <begin position="288"/>
        <end position="311"/>
    </location>
</feature>
<feature type="transmembrane region" description="Helical" evidence="1">
    <location>
        <begin position="253"/>
        <end position="276"/>
    </location>
</feature>
<keyword evidence="1" id="KW-1133">Transmembrane helix</keyword>
<keyword evidence="2" id="KW-0808">Transferase</keyword>
<keyword evidence="1" id="KW-0472">Membrane</keyword>
<comment type="caution">
    <text evidence="2">The sequence shown here is derived from an EMBL/GenBank/DDBJ whole genome shotgun (WGS) entry which is preliminary data.</text>
</comment>
<keyword evidence="2" id="KW-0012">Acyltransferase</keyword>
<feature type="transmembrane region" description="Helical" evidence="1">
    <location>
        <begin position="323"/>
        <end position="345"/>
    </location>
</feature>
<evidence type="ECO:0000313" key="2">
    <source>
        <dbReference type="EMBL" id="MCT2398396.1"/>
    </source>
</evidence>
<evidence type="ECO:0000313" key="3">
    <source>
        <dbReference type="Proteomes" id="UP001165583"/>
    </source>
</evidence>
<feature type="transmembrane region" description="Helical" evidence="1">
    <location>
        <begin position="214"/>
        <end position="233"/>
    </location>
</feature>
<evidence type="ECO:0000256" key="1">
    <source>
        <dbReference type="SAM" id="Phobius"/>
    </source>
</evidence>
<feature type="transmembrane region" description="Helical" evidence="1">
    <location>
        <begin position="60"/>
        <end position="80"/>
    </location>
</feature>
<dbReference type="Proteomes" id="UP001165583">
    <property type="component" value="Unassembled WGS sequence"/>
</dbReference>
<keyword evidence="3" id="KW-1185">Reference proteome</keyword>
<feature type="transmembrane region" description="Helical" evidence="1">
    <location>
        <begin position="132"/>
        <end position="153"/>
    </location>
</feature>
<proteinExistence type="predicted"/>
<feature type="transmembrane region" description="Helical" evidence="1">
    <location>
        <begin position="92"/>
        <end position="112"/>
    </location>
</feature>
<sequence>MARNILGNGILLDSQTDSHGRTQEVARGYLLICVFYIHAMIGVSIHMGPNAWASLYQLKLLAPDVSAFFLLSGMAAPKLANKGIEPVLRNSATLLLFAIISHVVGFAIILIGQSFPSAWDAAKAFGRPLVYGVGYSSFVAWFFVVLAIARVLAYLFLRSWIRFGVIAAALVALVWTTKKLGLPDNIYEWRNWPTATLFFLIGMKMPHGKAIPNWAAVTALILSTVLALINRHGLFRAGPCLSCDLHFVPQPMIGQYGSIFVYVPQQLLFGLFLVWAAQRSAGMMIGKVGQFFGQASLAILLLHGWVLLTLYPGMLTGMPKFETPFLFVGIFSAAIVVHALLYVCLRTPLNWLQMQVFAISRIGQRSKTAKQRKRPQAA</sequence>
<protein>
    <submittedName>
        <fullName evidence="2">Acyltransferase</fullName>
    </submittedName>
</protein>
<keyword evidence="1" id="KW-0812">Transmembrane</keyword>
<feature type="transmembrane region" description="Helical" evidence="1">
    <location>
        <begin position="189"/>
        <end position="207"/>
    </location>
</feature>
<dbReference type="EMBL" id="JANZXA010000001">
    <property type="protein sequence ID" value="MCT2398396.1"/>
    <property type="molecule type" value="Genomic_DNA"/>
</dbReference>
<dbReference type="GO" id="GO:0016746">
    <property type="term" value="F:acyltransferase activity"/>
    <property type="evidence" value="ECO:0007669"/>
    <property type="project" value="UniProtKB-KW"/>
</dbReference>